<feature type="domain" description="Thioredoxin" evidence="6">
    <location>
        <begin position="42"/>
        <end position="183"/>
    </location>
</feature>
<dbReference type="SUPFAM" id="SSF52833">
    <property type="entry name" value="Thioredoxin-like"/>
    <property type="match status" value="1"/>
</dbReference>
<comment type="caution">
    <text evidence="7">The sequence shown here is derived from an EMBL/GenBank/DDBJ whole genome shotgun (WGS) entry which is preliminary data.</text>
</comment>
<dbReference type="InterPro" id="IPR036249">
    <property type="entry name" value="Thioredoxin-like_sf"/>
</dbReference>
<evidence type="ECO:0000313" key="8">
    <source>
        <dbReference type="Proteomes" id="UP000232587"/>
    </source>
</evidence>
<gene>
    <name evidence="7" type="ORF">B0I00_0837</name>
</gene>
<dbReference type="Proteomes" id="UP000232587">
    <property type="component" value="Unassembled WGS sequence"/>
</dbReference>
<evidence type="ECO:0000256" key="3">
    <source>
        <dbReference type="ARBA" id="ARBA00023157"/>
    </source>
</evidence>
<keyword evidence="2" id="KW-0201">Cytochrome c-type biogenesis</keyword>
<dbReference type="InterPro" id="IPR013766">
    <property type="entry name" value="Thioredoxin_domain"/>
</dbReference>
<keyword evidence="5" id="KW-0812">Transmembrane</keyword>
<keyword evidence="5" id="KW-0472">Membrane</keyword>
<dbReference type="Gene3D" id="3.40.30.10">
    <property type="entry name" value="Glutaredoxin"/>
    <property type="match status" value="1"/>
</dbReference>
<proteinExistence type="predicted"/>
<dbReference type="PANTHER" id="PTHR42852:SF6">
    <property type="entry name" value="THIOL:DISULFIDE INTERCHANGE PROTEIN DSBE"/>
    <property type="match status" value="1"/>
</dbReference>
<organism evidence="7 8">
    <name type="scientific">Novosphingobium kunmingense</name>
    <dbReference type="NCBI Taxonomy" id="1211806"/>
    <lineage>
        <taxon>Bacteria</taxon>
        <taxon>Pseudomonadati</taxon>
        <taxon>Pseudomonadota</taxon>
        <taxon>Alphaproteobacteria</taxon>
        <taxon>Sphingomonadales</taxon>
        <taxon>Sphingomonadaceae</taxon>
        <taxon>Novosphingobium</taxon>
    </lineage>
</organism>
<name>A0A2N0I364_9SPHN</name>
<comment type="subcellular location">
    <subcellularLocation>
        <location evidence="1">Cell envelope</location>
    </subcellularLocation>
</comment>
<keyword evidence="4" id="KW-0676">Redox-active center</keyword>
<dbReference type="GO" id="GO:0030313">
    <property type="term" value="C:cell envelope"/>
    <property type="evidence" value="ECO:0007669"/>
    <property type="project" value="UniProtKB-SubCell"/>
</dbReference>
<evidence type="ECO:0000256" key="5">
    <source>
        <dbReference type="SAM" id="Phobius"/>
    </source>
</evidence>
<dbReference type="GO" id="GO:0015036">
    <property type="term" value="F:disulfide oxidoreductase activity"/>
    <property type="evidence" value="ECO:0007669"/>
    <property type="project" value="UniProtKB-ARBA"/>
</dbReference>
<keyword evidence="3" id="KW-1015">Disulfide bond</keyword>
<feature type="transmembrane region" description="Helical" evidence="5">
    <location>
        <begin position="12"/>
        <end position="32"/>
    </location>
</feature>
<dbReference type="Pfam" id="PF08534">
    <property type="entry name" value="Redoxin"/>
    <property type="match status" value="1"/>
</dbReference>
<evidence type="ECO:0000256" key="2">
    <source>
        <dbReference type="ARBA" id="ARBA00022748"/>
    </source>
</evidence>
<evidence type="ECO:0000256" key="4">
    <source>
        <dbReference type="ARBA" id="ARBA00023284"/>
    </source>
</evidence>
<dbReference type="AlphaFoldDB" id="A0A2N0I364"/>
<dbReference type="PROSITE" id="PS00194">
    <property type="entry name" value="THIOREDOXIN_1"/>
    <property type="match status" value="1"/>
</dbReference>
<dbReference type="InterPro" id="IPR017937">
    <property type="entry name" value="Thioredoxin_CS"/>
</dbReference>
<protein>
    <submittedName>
        <fullName evidence="7">Cytochrome c biogenesis protein CcmG/thiol:disulfide interchange protein DsbE</fullName>
    </submittedName>
</protein>
<dbReference type="EMBL" id="PHUF01000002">
    <property type="protein sequence ID" value="PKB25634.1"/>
    <property type="molecule type" value="Genomic_DNA"/>
</dbReference>
<dbReference type="OrthoDB" id="9799347at2"/>
<dbReference type="RefSeq" id="WP_100866057.1">
    <property type="nucleotide sequence ID" value="NZ_PHUF01000002.1"/>
</dbReference>
<keyword evidence="5" id="KW-1133">Transmembrane helix</keyword>
<accession>A0A2N0I364</accession>
<dbReference type="PROSITE" id="PS51352">
    <property type="entry name" value="THIOREDOXIN_2"/>
    <property type="match status" value="1"/>
</dbReference>
<evidence type="ECO:0000313" key="7">
    <source>
        <dbReference type="EMBL" id="PKB25634.1"/>
    </source>
</evidence>
<dbReference type="PANTHER" id="PTHR42852">
    <property type="entry name" value="THIOL:DISULFIDE INTERCHANGE PROTEIN DSBE"/>
    <property type="match status" value="1"/>
</dbReference>
<dbReference type="InterPro" id="IPR050553">
    <property type="entry name" value="Thioredoxin_ResA/DsbE_sf"/>
</dbReference>
<dbReference type="InterPro" id="IPR013740">
    <property type="entry name" value="Redoxin"/>
</dbReference>
<sequence>MSQVDTKGRRWTLWLPLGLFVGFVVLVLFGLFRPAERTVESAMIGKPLPAFDLKAAVPDRPALKSSDFSGGNPRLLNIFASWCLPCAAEAPQLEALRRAGVEIHGVAIRDTPGDLAVFFAKYGNPYSRIGADNVSAIQFAIGSSGVPESFVIDARGVIRYQHIGDIRADQVPLILAKLKEAER</sequence>
<evidence type="ECO:0000256" key="1">
    <source>
        <dbReference type="ARBA" id="ARBA00004196"/>
    </source>
</evidence>
<evidence type="ECO:0000259" key="6">
    <source>
        <dbReference type="PROSITE" id="PS51352"/>
    </source>
</evidence>
<reference evidence="7 8" key="1">
    <citation type="submission" date="2017-11" db="EMBL/GenBank/DDBJ databases">
        <title>Genomic Encyclopedia of Type Strains, Phase III (KMG-III): the genomes of soil and plant-associated and newly described type strains.</title>
        <authorList>
            <person name="Whitman W."/>
        </authorList>
    </citation>
    <scope>NUCLEOTIDE SEQUENCE [LARGE SCALE GENOMIC DNA]</scope>
    <source>
        <strain evidence="7 8">CGMCC 1.12274</strain>
    </source>
</reference>
<keyword evidence="8" id="KW-1185">Reference proteome</keyword>
<dbReference type="GO" id="GO:0017004">
    <property type="term" value="P:cytochrome complex assembly"/>
    <property type="evidence" value="ECO:0007669"/>
    <property type="project" value="UniProtKB-KW"/>
</dbReference>